<accession>A0A6C0H4T9</accession>
<feature type="region of interest" description="Disordered" evidence="1">
    <location>
        <begin position="184"/>
        <end position="206"/>
    </location>
</feature>
<evidence type="ECO:0000256" key="1">
    <source>
        <dbReference type="SAM" id="MobiDB-lite"/>
    </source>
</evidence>
<sequence length="206" mass="24057">MSETLKKKRNIGTKKSFLDTKVVLANMFDGKHRDISSKIFRTYAASKIQTDAKTMIKRKHYIADLVNFYTMLIQLSSILKRPNPTLISMINKKNNILEIFPPDRTIDDFLKVSNLYQELEVLKNMLAINFPPENQEERTIIVGQIELVTDKMYKPLNKIPGTNLQPLVRRNNAFYIPAPLLAQGRKKTKRRTTKQRKHRKSRNSRK</sequence>
<reference evidence="2" key="1">
    <citation type="journal article" date="2020" name="Nature">
        <title>Giant virus diversity and host interactions through global metagenomics.</title>
        <authorList>
            <person name="Schulz F."/>
            <person name="Roux S."/>
            <person name="Paez-Espino D."/>
            <person name="Jungbluth S."/>
            <person name="Walsh D.A."/>
            <person name="Denef V.J."/>
            <person name="McMahon K.D."/>
            <person name="Konstantinidis K.T."/>
            <person name="Eloe-Fadrosh E.A."/>
            <person name="Kyrpides N.C."/>
            <person name="Woyke T."/>
        </authorList>
    </citation>
    <scope>NUCLEOTIDE SEQUENCE</scope>
    <source>
        <strain evidence="2">GVMAG-M-3300023179-63</strain>
    </source>
</reference>
<proteinExistence type="predicted"/>
<dbReference type="EMBL" id="MN739865">
    <property type="protein sequence ID" value="QHT75226.1"/>
    <property type="molecule type" value="Genomic_DNA"/>
</dbReference>
<name>A0A6C0H4T9_9ZZZZ</name>
<evidence type="ECO:0000313" key="2">
    <source>
        <dbReference type="EMBL" id="QHT75226.1"/>
    </source>
</evidence>
<organism evidence="2">
    <name type="scientific">viral metagenome</name>
    <dbReference type="NCBI Taxonomy" id="1070528"/>
    <lineage>
        <taxon>unclassified sequences</taxon>
        <taxon>metagenomes</taxon>
        <taxon>organismal metagenomes</taxon>
    </lineage>
</organism>
<protein>
    <submittedName>
        <fullName evidence="2">Uncharacterized protein</fullName>
    </submittedName>
</protein>
<dbReference type="AlphaFoldDB" id="A0A6C0H4T9"/>